<protein>
    <submittedName>
        <fullName evidence="1">Uncharacterized protein</fullName>
    </submittedName>
</protein>
<evidence type="ECO:0000313" key="2">
    <source>
        <dbReference type="Proteomes" id="UP000281406"/>
    </source>
</evidence>
<organism evidence="1 2">
    <name type="scientific">Anabarilius grahami</name>
    <name type="common">Kanglang fish</name>
    <name type="synonym">Barilius grahami</name>
    <dbReference type="NCBI Taxonomy" id="495550"/>
    <lineage>
        <taxon>Eukaryota</taxon>
        <taxon>Metazoa</taxon>
        <taxon>Chordata</taxon>
        <taxon>Craniata</taxon>
        <taxon>Vertebrata</taxon>
        <taxon>Euteleostomi</taxon>
        <taxon>Actinopterygii</taxon>
        <taxon>Neopterygii</taxon>
        <taxon>Teleostei</taxon>
        <taxon>Ostariophysi</taxon>
        <taxon>Cypriniformes</taxon>
        <taxon>Xenocyprididae</taxon>
        <taxon>Xenocypridinae</taxon>
        <taxon>Xenocypridinae incertae sedis</taxon>
        <taxon>Anabarilius</taxon>
    </lineage>
</organism>
<evidence type="ECO:0000313" key="1">
    <source>
        <dbReference type="EMBL" id="ROL47114.1"/>
    </source>
</evidence>
<sequence length="106" mass="11810">MAIKAPSGMAEIQLHTVANLLTMALLSLRDAAYLCKTEKGKRERETETEAALFLLQGPPVSGWRQQLRSNLEESCRAPLRLAHSPRALASQRTFRLARTIHTPCRG</sequence>
<comment type="caution">
    <text evidence="1">The sequence shown here is derived from an EMBL/GenBank/DDBJ whole genome shotgun (WGS) entry which is preliminary data.</text>
</comment>
<gene>
    <name evidence="1" type="ORF">DPX16_18912</name>
</gene>
<reference evidence="1 2" key="1">
    <citation type="submission" date="2018-10" db="EMBL/GenBank/DDBJ databases">
        <title>Genome assembly for a Yunnan-Guizhou Plateau 3E fish, Anabarilius grahami (Regan), and its evolutionary and genetic applications.</title>
        <authorList>
            <person name="Jiang W."/>
        </authorList>
    </citation>
    <scope>NUCLEOTIDE SEQUENCE [LARGE SCALE GENOMIC DNA]</scope>
    <source>
        <strain evidence="1">AG-KIZ</strain>
        <tissue evidence="1">Muscle</tissue>
    </source>
</reference>
<name>A0A3N0YLS5_ANAGA</name>
<accession>A0A3N0YLS5</accession>
<keyword evidence="2" id="KW-1185">Reference proteome</keyword>
<dbReference type="AlphaFoldDB" id="A0A3N0YLS5"/>
<proteinExistence type="predicted"/>
<dbReference type="EMBL" id="RJVU01036043">
    <property type="protein sequence ID" value="ROL47114.1"/>
    <property type="molecule type" value="Genomic_DNA"/>
</dbReference>
<dbReference type="Proteomes" id="UP000281406">
    <property type="component" value="Unassembled WGS sequence"/>
</dbReference>